<dbReference type="HAMAP" id="MF_00392">
    <property type="entry name" value="LpxB"/>
    <property type="match status" value="1"/>
</dbReference>
<keyword evidence="6 10" id="KW-0328">Glycosyltransferase</keyword>
<keyword evidence="5 10" id="KW-0441">Lipid A biosynthesis</keyword>
<evidence type="ECO:0000313" key="11">
    <source>
        <dbReference type="EMBL" id="GCL67503.1"/>
    </source>
</evidence>
<keyword evidence="4 10" id="KW-0444">Lipid biosynthesis</keyword>
<dbReference type="EMBL" id="BJCQ01000022">
    <property type="protein sequence ID" value="GCL67503.1"/>
    <property type="molecule type" value="Genomic_DNA"/>
</dbReference>
<comment type="function">
    <text evidence="1 10">Condensation of UDP-2,3-diacylglucosamine and 2,3-diacylglucosamine-1-phosphate to form lipid A disaccharide, a precursor of lipid A, a phosphorylated glycolipid that anchors the lipopolysaccharide to the outer membrane of the cell.</text>
</comment>
<evidence type="ECO:0000256" key="10">
    <source>
        <dbReference type="HAMAP-Rule" id="MF_00392"/>
    </source>
</evidence>
<dbReference type="SUPFAM" id="SSF53756">
    <property type="entry name" value="UDP-Glycosyltransferase/glycogen phosphorylase"/>
    <property type="match status" value="1"/>
</dbReference>
<comment type="caution">
    <text evidence="11">The sequence shown here is derived from an EMBL/GenBank/DDBJ whole genome shotgun (WGS) entry which is preliminary data.</text>
</comment>
<protein>
    <recommendedName>
        <fullName evidence="3 10">Lipid-A-disaccharide synthase</fullName>
        <ecNumber evidence="2 10">2.4.1.182</ecNumber>
    </recommendedName>
</protein>
<comment type="catalytic activity">
    <reaction evidence="9 10">
        <text>a lipid X + a UDP-2-N,3-O-bis[(3R)-3-hydroxyacyl]-alpha-D-glucosamine = a lipid A disaccharide + UDP + H(+)</text>
        <dbReference type="Rhea" id="RHEA:67828"/>
        <dbReference type="ChEBI" id="CHEBI:15378"/>
        <dbReference type="ChEBI" id="CHEBI:58223"/>
        <dbReference type="ChEBI" id="CHEBI:137748"/>
        <dbReference type="ChEBI" id="CHEBI:176338"/>
        <dbReference type="ChEBI" id="CHEBI:176343"/>
        <dbReference type="EC" id="2.4.1.182"/>
    </reaction>
</comment>
<dbReference type="GO" id="GO:0008915">
    <property type="term" value="F:lipid-A-disaccharide synthase activity"/>
    <property type="evidence" value="ECO:0007669"/>
    <property type="project" value="UniProtKB-UniRule"/>
</dbReference>
<dbReference type="Gene3D" id="3.40.50.2000">
    <property type="entry name" value="Glycogen Phosphorylase B"/>
    <property type="match status" value="1"/>
</dbReference>
<reference evidence="11 12" key="1">
    <citation type="submission" date="2019-03" db="EMBL/GenBank/DDBJ databases">
        <title>Draft genome sequences of two Veillonella tobetsuensis clinical isolates from intraoperative bronchial fluids of elderly patients with pulmonary carcinoma.</title>
        <authorList>
            <person name="Akiyama T."/>
        </authorList>
    </citation>
    <scope>NUCLEOTIDE SEQUENCE [LARGE SCALE GENOMIC DNA]</scope>
    <source>
        <strain evidence="11 12">PAGU 1578</strain>
    </source>
</reference>
<evidence type="ECO:0000256" key="7">
    <source>
        <dbReference type="ARBA" id="ARBA00022679"/>
    </source>
</evidence>
<dbReference type="NCBIfam" id="TIGR00215">
    <property type="entry name" value="lpxB"/>
    <property type="match status" value="1"/>
</dbReference>
<evidence type="ECO:0000256" key="5">
    <source>
        <dbReference type="ARBA" id="ARBA00022556"/>
    </source>
</evidence>
<comment type="similarity">
    <text evidence="10">Belongs to the LpxB family.</text>
</comment>
<name>A0A480B1K4_9FIRM</name>
<dbReference type="GO" id="GO:0005543">
    <property type="term" value="F:phospholipid binding"/>
    <property type="evidence" value="ECO:0007669"/>
    <property type="project" value="TreeGrafter"/>
</dbReference>
<keyword evidence="8 10" id="KW-0443">Lipid metabolism</keyword>
<dbReference type="UniPathway" id="UPA00973"/>
<evidence type="ECO:0000256" key="4">
    <source>
        <dbReference type="ARBA" id="ARBA00022516"/>
    </source>
</evidence>
<evidence type="ECO:0000313" key="12">
    <source>
        <dbReference type="Proteomes" id="UP000300381"/>
    </source>
</evidence>
<dbReference type="EC" id="2.4.1.182" evidence="2 10"/>
<evidence type="ECO:0000256" key="1">
    <source>
        <dbReference type="ARBA" id="ARBA00002056"/>
    </source>
</evidence>
<dbReference type="Proteomes" id="UP000300381">
    <property type="component" value="Unassembled WGS sequence"/>
</dbReference>
<gene>
    <name evidence="10 11" type="primary">lpxB</name>
    <name evidence="11" type="ORF">PAGU1578_11240</name>
</gene>
<comment type="pathway">
    <text evidence="10">Bacterial outer membrane biogenesis; LPS lipid A biosynthesis.</text>
</comment>
<sequence>MMKIMFSAGEASGDTHGASVAKALSQLDSSVEMFGMGGTLMEQAGVRIVYDIKNLGVIGIVEIIKSLPKFFKLRSFLKEIMIKEKPDVLVCIDYPGFNMKLAEVAHQLGIPVLYYIAPTIWAWHSSRGKTIKKFVTKVASIFPFEAEAYRKFNCDVEFVGHPLVDIVHPTMTKAEAMEYFGARPEAKRILLMPGSRKQEVLSLLDVMLESGECLMQSHEDVQFFLPRAHTIDRSELEAFIKERKVPVTIIENHTYDLMQICDVCLAASGTATLETAMMELPTVLLYKVSPITYGIGKMVVNLTHVGLPNIVAGKEVIPELLQGDVSVDAIVNTVLPLLDDLHINQSMRTELRGVKEKLGESGAVNRVAQLIYDLGKERINE</sequence>
<organism evidence="11 12">
    <name type="scientific">Veillonella tobetsuensis</name>
    <dbReference type="NCBI Taxonomy" id="1110546"/>
    <lineage>
        <taxon>Bacteria</taxon>
        <taxon>Bacillati</taxon>
        <taxon>Bacillota</taxon>
        <taxon>Negativicutes</taxon>
        <taxon>Veillonellales</taxon>
        <taxon>Veillonellaceae</taxon>
        <taxon>Veillonella</taxon>
    </lineage>
</organism>
<dbReference type="InterPro" id="IPR003835">
    <property type="entry name" value="Glyco_trans_19"/>
</dbReference>
<evidence type="ECO:0000256" key="8">
    <source>
        <dbReference type="ARBA" id="ARBA00023098"/>
    </source>
</evidence>
<dbReference type="GO" id="GO:0016020">
    <property type="term" value="C:membrane"/>
    <property type="evidence" value="ECO:0007669"/>
    <property type="project" value="GOC"/>
</dbReference>
<evidence type="ECO:0000256" key="9">
    <source>
        <dbReference type="ARBA" id="ARBA00048975"/>
    </source>
</evidence>
<dbReference type="AlphaFoldDB" id="A0A480B1K4"/>
<dbReference type="PANTHER" id="PTHR30372">
    <property type="entry name" value="LIPID-A-DISACCHARIDE SYNTHASE"/>
    <property type="match status" value="1"/>
</dbReference>
<evidence type="ECO:0000256" key="3">
    <source>
        <dbReference type="ARBA" id="ARBA00020902"/>
    </source>
</evidence>
<accession>A0A480B1K4</accession>
<dbReference type="PANTHER" id="PTHR30372:SF4">
    <property type="entry name" value="LIPID-A-DISACCHARIDE SYNTHASE, MITOCHONDRIAL-RELATED"/>
    <property type="match status" value="1"/>
</dbReference>
<dbReference type="GO" id="GO:0009245">
    <property type="term" value="P:lipid A biosynthetic process"/>
    <property type="evidence" value="ECO:0007669"/>
    <property type="project" value="UniProtKB-UniRule"/>
</dbReference>
<evidence type="ECO:0000256" key="2">
    <source>
        <dbReference type="ARBA" id="ARBA00012687"/>
    </source>
</evidence>
<keyword evidence="7 10" id="KW-0808">Transferase</keyword>
<dbReference type="Pfam" id="PF02684">
    <property type="entry name" value="LpxB"/>
    <property type="match status" value="1"/>
</dbReference>
<evidence type="ECO:0000256" key="6">
    <source>
        <dbReference type="ARBA" id="ARBA00022676"/>
    </source>
</evidence>
<proteinExistence type="inferred from homology"/>